<dbReference type="InterPro" id="IPR016035">
    <property type="entry name" value="Acyl_Trfase/lysoPLipase"/>
</dbReference>
<evidence type="ECO:0000259" key="1">
    <source>
        <dbReference type="SMART" id="SM00827"/>
    </source>
</evidence>
<dbReference type="PANTHER" id="PTHR43074:SF1">
    <property type="entry name" value="BETA-KETOACYL SYNTHASE FAMILY PROTEIN-RELATED"/>
    <property type="match status" value="1"/>
</dbReference>
<evidence type="ECO:0000313" key="3">
    <source>
        <dbReference type="Proteomes" id="UP000183376"/>
    </source>
</evidence>
<dbReference type="EMBL" id="LT629701">
    <property type="protein sequence ID" value="SDM42964.1"/>
    <property type="molecule type" value="Genomic_DNA"/>
</dbReference>
<name>A0A1G9T5G6_ALLAB</name>
<protein>
    <submittedName>
        <fullName evidence="2">PfaB family protein</fullName>
    </submittedName>
</protein>
<dbReference type="Gene3D" id="3.30.70.3290">
    <property type="match status" value="1"/>
</dbReference>
<gene>
    <name evidence="2" type="ORF">SAMN04489726_1572</name>
</gene>
<accession>A0A1G9T5G6</accession>
<dbReference type="STRING" id="211114.SAMN04489726_1572"/>
<dbReference type="Proteomes" id="UP000183376">
    <property type="component" value="Chromosome I"/>
</dbReference>
<proteinExistence type="predicted"/>
<dbReference type="AlphaFoldDB" id="A0A1G9T5G6"/>
<dbReference type="Gene3D" id="3.40.366.10">
    <property type="entry name" value="Malonyl-Coenzyme A Acyl Carrier Protein, domain 2"/>
    <property type="match status" value="2"/>
</dbReference>
<keyword evidence="3" id="KW-1185">Reference proteome</keyword>
<sequence>MGKTRLACAGIGYAIGGCGSVEAFERARYTGAATGPGRNWPVERVREEALRDAAVSERDECVVTVHVTDGLANALERARDELADADVVLVCQEESGGAVAVALTAPVRPAPKVYATLSLPGPETSATLKDLVEAALSLYHRCLPPGPENGGVSCPWLREADARPLRTSVGGLALTGSALRADTAPLDWHYATDVVLLPVCGQDTEDLLAAIARVKDAIEAGTDLAELVADEPDAPLRAVFCAEPGSMVRELDRALASLPRAHAEGKDWASPNGSFCAARPIGADGGVALVYPGLFTLYPGLSRELMRLFPMVHSALEDLGTATGRVGYRDLMQRLLGRLSGPEDEDRLERELVNDLGALCSIGVAVTTAHTRLVQTLLGRAEIGALGYSLGEVSMIIAAQSEVRELWGVGAASSSPVLSDGIAASERIVREKWRVPDSATGPIWGSRVVVGDPEVVRTAVRGRDRVFLSHVNAPGEVVITGDPAECAEVAAGLGLPSMPSAHSHIFHTPLMERRYFAGAFDAPVTVDPRVELFSAYENRPLPKGDEALGAKIVTMLSRRVDFARVVRAAYVRGYRYFLEVGPGGVCTRWITDTLAGRPHVAVPLERRGAPTVNTVAGLLARLVSNGVAIDLSPFLPVKKEMS</sequence>
<dbReference type="InterPro" id="IPR001227">
    <property type="entry name" value="Ac_transferase_dom_sf"/>
</dbReference>
<dbReference type="RefSeq" id="WP_162184956.1">
    <property type="nucleotide sequence ID" value="NZ_JOEF01000051.1"/>
</dbReference>
<dbReference type="eggNOG" id="COG3321">
    <property type="taxonomic scope" value="Bacteria"/>
</dbReference>
<reference evidence="2 3" key="1">
    <citation type="submission" date="2016-10" db="EMBL/GenBank/DDBJ databases">
        <authorList>
            <person name="de Groot N.N."/>
        </authorList>
    </citation>
    <scope>NUCLEOTIDE SEQUENCE [LARGE SCALE GENOMIC DNA]</scope>
    <source>
        <strain evidence="2 3">DSM 44149</strain>
    </source>
</reference>
<dbReference type="SUPFAM" id="SSF52151">
    <property type="entry name" value="FabD/lysophospholipase-like"/>
    <property type="match status" value="1"/>
</dbReference>
<dbReference type="SMART" id="SM00827">
    <property type="entry name" value="PKS_AT"/>
    <property type="match status" value="1"/>
</dbReference>
<dbReference type="InterPro" id="IPR052568">
    <property type="entry name" value="PKS-FAS_Synthase"/>
</dbReference>
<evidence type="ECO:0000313" key="2">
    <source>
        <dbReference type="EMBL" id="SDM42964.1"/>
    </source>
</evidence>
<dbReference type="PROSITE" id="PS51257">
    <property type="entry name" value="PROKAR_LIPOPROTEIN"/>
    <property type="match status" value="1"/>
</dbReference>
<dbReference type="PANTHER" id="PTHR43074">
    <property type="entry name" value="OMEGA-3 POLYUNSATURATED FATTY ACID SYNTHASE PFAB-RELATED"/>
    <property type="match status" value="1"/>
</dbReference>
<dbReference type="GO" id="GO:0016740">
    <property type="term" value="F:transferase activity"/>
    <property type="evidence" value="ECO:0007669"/>
    <property type="project" value="InterPro"/>
</dbReference>
<dbReference type="InterPro" id="IPR014043">
    <property type="entry name" value="Acyl_transferase_dom"/>
</dbReference>
<organism evidence="2 3">
    <name type="scientific">Allokutzneria albata</name>
    <name type="common">Kibdelosporangium albatum</name>
    <dbReference type="NCBI Taxonomy" id="211114"/>
    <lineage>
        <taxon>Bacteria</taxon>
        <taxon>Bacillati</taxon>
        <taxon>Actinomycetota</taxon>
        <taxon>Actinomycetes</taxon>
        <taxon>Pseudonocardiales</taxon>
        <taxon>Pseudonocardiaceae</taxon>
        <taxon>Allokutzneria</taxon>
    </lineage>
</organism>
<feature type="domain" description="Malonyl-CoA:ACP transacylase (MAT)" evidence="1">
    <location>
        <begin position="290"/>
        <end position="609"/>
    </location>
</feature>